<keyword evidence="1" id="KW-0472">Membrane</keyword>
<evidence type="ECO:0000313" key="2">
    <source>
        <dbReference type="EMBL" id="MCQ9209664.1"/>
    </source>
</evidence>
<organism evidence="2 3">
    <name type="scientific">Granulicatella seriolae</name>
    <dbReference type="NCBI Taxonomy" id="2967226"/>
    <lineage>
        <taxon>Bacteria</taxon>
        <taxon>Bacillati</taxon>
        <taxon>Bacillota</taxon>
        <taxon>Bacilli</taxon>
        <taxon>Lactobacillales</taxon>
        <taxon>Carnobacteriaceae</taxon>
        <taxon>Granulicatella</taxon>
    </lineage>
</organism>
<reference evidence="2" key="2">
    <citation type="journal article" date="2023" name="Curr. Microbiol.">
        <title>Granulicatella seriolae sp. nov., a Novel Facultative Anaerobe Isolated from Yellowtail Marine Fish.</title>
        <authorList>
            <person name="Lee M."/>
            <person name="Choi Y.J."/>
            <person name="Farooq A."/>
            <person name="Jeong J.B."/>
            <person name="Jung M.Y."/>
        </authorList>
    </citation>
    <scope>NUCLEOTIDE SEQUENCE</scope>
    <source>
        <strain evidence="2">S8</strain>
    </source>
</reference>
<evidence type="ECO:0000256" key="1">
    <source>
        <dbReference type="SAM" id="Phobius"/>
    </source>
</evidence>
<gene>
    <name evidence="2" type="ORF">NPA36_03790</name>
</gene>
<reference evidence="2" key="1">
    <citation type="submission" date="2022-07" db="EMBL/GenBank/DDBJ databases">
        <authorList>
            <person name="Jung M.-Y."/>
            <person name="Lee M."/>
        </authorList>
    </citation>
    <scope>NUCLEOTIDE SEQUENCE</scope>
    <source>
        <strain evidence="2">S8</strain>
    </source>
</reference>
<keyword evidence="1" id="KW-1133">Transmembrane helix</keyword>
<name>A0ABT1WMB7_9LACT</name>
<dbReference type="InterPro" id="IPR025426">
    <property type="entry name" value="DUF4305"/>
</dbReference>
<protein>
    <submittedName>
        <fullName evidence="2">DUF4305 domain-containing protein</fullName>
    </submittedName>
</protein>
<reference evidence="2" key="3">
    <citation type="journal article" date="2023" name="Microbiol. Resour. Announc.">
        <title>Draft Genome Sequence of Granulicatella sp. Strain S8, Isolated from a Marine Fish, Seriola quinqueradiata.</title>
        <authorList>
            <person name="Lee M."/>
            <person name="Farooq A."/>
            <person name="Jeong J.B."/>
            <person name="Jung M.Y."/>
        </authorList>
    </citation>
    <scope>NUCLEOTIDE SEQUENCE</scope>
    <source>
        <strain evidence="2">S8</strain>
    </source>
</reference>
<proteinExistence type="predicted"/>
<feature type="transmembrane region" description="Helical" evidence="1">
    <location>
        <begin position="35"/>
        <end position="56"/>
    </location>
</feature>
<evidence type="ECO:0000313" key="3">
    <source>
        <dbReference type="Proteomes" id="UP001059480"/>
    </source>
</evidence>
<comment type="caution">
    <text evidence="2">The sequence shown here is derived from an EMBL/GenBank/DDBJ whole genome shotgun (WGS) entry which is preliminary data.</text>
</comment>
<dbReference type="Pfam" id="PF14146">
    <property type="entry name" value="DUF4305"/>
    <property type="match status" value="1"/>
</dbReference>
<dbReference type="RefSeq" id="WP_256944771.1">
    <property type="nucleotide sequence ID" value="NZ_JANHNZ010000002.1"/>
</dbReference>
<sequence>MTRNRFFLHTFTQFAMGFFFTYLATLSVASSGWNIISFFCCFFATNTIVTALKMVLTYRVLRRIQKEAEKE</sequence>
<dbReference type="Proteomes" id="UP001059480">
    <property type="component" value="Unassembled WGS sequence"/>
</dbReference>
<feature type="transmembrane region" description="Helical" evidence="1">
    <location>
        <begin position="7"/>
        <end position="29"/>
    </location>
</feature>
<keyword evidence="3" id="KW-1185">Reference proteome</keyword>
<keyword evidence="1" id="KW-0812">Transmembrane</keyword>
<accession>A0ABT1WMB7</accession>
<dbReference type="EMBL" id="JANHNZ010000002">
    <property type="protein sequence ID" value="MCQ9209664.1"/>
    <property type="molecule type" value="Genomic_DNA"/>
</dbReference>